<dbReference type="InterPro" id="IPR029068">
    <property type="entry name" value="Glyas_Bleomycin-R_OHBP_Dase"/>
</dbReference>
<reference evidence="2 3" key="1">
    <citation type="submission" date="2019-09" db="EMBL/GenBank/DDBJ databases">
        <title>Chitinophaga ginsengihumi sp. nov., isolated from soil of ginseng rhizosphere.</title>
        <authorList>
            <person name="Lee J."/>
        </authorList>
    </citation>
    <scope>NUCLEOTIDE SEQUENCE [LARGE SCALE GENOMIC DNA]</scope>
    <source>
        <strain evidence="2 3">BN140078</strain>
    </source>
</reference>
<sequence>MTTNKILCIDNFFLPAHDLQESRRFYAQTLGLNVHFDFSEKGLLAFRVGNDEAAIILKDSAKFPDAKPVVLLQVTDVQELYNNLTAQGVHFTKTPYRINTGWAAELQDPAGNVIGITDYK</sequence>
<dbReference type="AlphaFoldDB" id="A0A5B2W604"/>
<proteinExistence type="predicted"/>
<gene>
    <name evidence="2" type="ORF">F0L74_01010</name>
</gene>
<name>A0A5B2W604_9BACT</name>
<protein>
    <submittedName>
        <fullName evidence="2">VOC family protein</fullName>
    </submittedName>
</protein>
<reference evidence="2 3" key="2">
    <citation type="submission" date="2019-09" db="EMBL/GenBank/DDBJ databases">
        <authorList>
            <person name="Jin C."/>
        </authorList>
    </citation>
    <scope>NUCLEOTIDE SEQUENCE [LARGE SCALE GENOMIC DNA]</scope>
    <source>
        <strain evidence="2 3">BN140078</strain>
    </source>
</reference>
<feature type="domain" description="VOC" evidence="1">
    <location>
        <begin position="5"/>
        <end position="119"/>
    </location>
</feature>
<dbReference type="InterPro" id="IPR037523">
    <property type="entry name" value="VOC_core"/>
</dbReference>
<keyword evidence="3" id="KW-1185">Reference proteome</keyword>
<comment type="caution">
    <text evidence="2">The sequence shown here is derived from an EMBL/GenBank/DDBJ whole genome shotgun (WGS) entry which is preliminary data.</text>
</comment>
<evidence type="ECO:0000313" key="2">
    <source>
        <dbReference type="EMBL" id="KAA2245807.1"/>
    </source>
</evidence>
<dbReference type="InterPro" id="IPR004360">
    <property type="entry name" value="Glyas_Fos-R_dOase_dom"/>
</dbReference>
<accession>A0A5B2W604</accession>
<dbReference type="Proteomes" id="UP000324611">
    <property type="component" value="Unassembled WGS sequence"/>
</dbReference>
<evidence type="ECO:0000259" key="1">
    <source>
        <dbReference type="PROSITE" id="PS51819"/>
    </source>
</evidence>
<dbReference type="Pfam" id="PF00903">
    <property type="entry name" value="Glyoxalase"/>
    <property type="match status" value="1"/>
</dbReference>
<evidence type="ECO:0000313" key="3">
    <source>
        <dbReference type="Proteomes" id="UP000324611"/>
    </source>
</evidence>
<dbReference type="SUPFAM" id="SSF54593">
    <property type="entry name" value="Glyoxalase/Bleomycin resistance protein/Dihydroxybiphenyl dioxygenase"/>
    <property type="match status" value="1"/>
</dbReference>
<organism evidence="2 3">
    <name type="scientific">Chitinophaga agrisoli</name>
    <dbReference type="NCBI Taxonomy" id="2607653"/>
    <lineage>
        <taxon>Bacteria</taxon>
        <taxon>Pseudomonadati</taxon>
        <taxon>Bacteroidota</taxon>
        <taxon>Chitinophagia</taxon>
        <taxon>Chitinophagales</taxon>
        <taxon>Chitinophagaceae</taxon>
        <taxon>Chitinophaga</taxon>
    </lineage>
</organism>
<dbReference type="EMBL" id="VUOC01000001">
    <property type="protein sequence ID" value="KAA2245807.1"/>
    <property type="molecule type" value="Genomic_DNA"/>
</dbReference>
<dbReference type="PROSITE" id="PS51819">
    <property type="entry name" value="VOC"/>
    <property type="match status" value="1"/>
</dbReference>
<dbReference type="Gene3D" id="3.10.180.10">
    <property type="entry name" value="2,3-Dihydroxybiphenyl 1,2-Dioxygenase, domain 1"/>
    <property type="match status" value="1"/>
</dbReference>